<protein>
    <submittedName>
        <fullName evidence="2">Uncharacterized protein</fullName>
    </submittedName>
</protein>
<dbReference type="EMBL" id="BMQA01000034">
    <property type="protein sequence ID" value="GGJ47875.1"/>
    <property type="molecule type" value="Genomic_DNA"/>
</dbReference>
<evidence type="ECO:0000256" key="1">
    <source>
        <dbReference type="SAM" id="MobiDB-lite"/>
    </source>
</evidence>
<reference evidence="2" key="2">
    <citation type="submission" date="2020-09" db="EMBL/GenBank/DDBJ databases">
        <authorList>
            <person name="Sun Q."/>
            <person name="Ohkuma M."/>
        </authorList>
    </citation>
    <scope>NUCLEOTIDE SEQUENCE</scope>
    <source>
        <strain evidence="2">JCM 3086</strain>
    </source>
</reference>
<comment type="caution">
    <text evidence="2">The sequence shown here is derived from an EMBL/GenBank/DDBJ whole genome shotgun (WGS) entry which is preliminary data.</text>
</comment>
<accession>A0A917L9D3</accession>
<evidence type="ECO:0000313" key="3">
    <source>
        <dbReference type="Proteomes" id="UP000657574"/>
    </source>
</evidence>
<dbReference type="Proteomes" id="UP000657574">
    <property type="component" value="Unassembled WGS sequence"/>
</dbReference>
<keyword evidence="3" id="KW-1185">Reference proteome</keyword>
<sequence length="100" mass="10881">MCGVRVPVCPRCTARPCREPEGVSGSGKTGRVELTESSTMLGDGKPRKGHPPRSEIISELMRDAMWDQWVRLEGLAPNEVAGEIAIALSTFQYLVVPGWA</sequence>
<feature type="region of interest" description="Disordered" evidence="1">
    <location>
        <begin position="17"/>
        <end position="52"/>
    </location>
</feature>
<dbReference type="AlphaFoldDB" id="A0A917L9D3"/>
<evidence type="ECO:0000313" key="2">
    <source>
        <dbReference type="EMBL" id="GGJ47875.1"/>
    </source>
</evidence>
<proteinExistence type="predicted"/>
<gene>
    <name evidence="2" type="ORF">GCM10010121_068850</name>
</gene>
<reference evidence="2" key="1">
    <citation type="journal article" date="2014" name="Int. J. Syst. Evol. Microbiol.">
        <title>Complete genome sequence of Corynebacterium casei LMG S-19264T (=DSM 44701T), isolated from a smear-ripened cheese.</title>
        <authorList>
            <consortium name="US DOE Joint Genome Institute (JGI-PGF)"/>
            <person name="Walter F."/>
            <person name="Albersmeier A."/>
            <person name="Kalinowski J."/>
            <person name="Ruckert C."/>
        </authorList>
    </citation>
    <scope>NUCLEOTIDE SEQUENCE</scope>
    <source>
        <strain evidence="2">JCM 3086</strain>
    </source>
</reference>
<name>A0A917L9D3_9ACTN</name>
<organism evidence="2 3">
    <name type="scientific">Streptomyces brasiliensis</name>
    <dbReference type="NCBI Taxonomy" id="1954"/>
    <lineage>
        <taxon>Bacteria</taxon>
        <taxon>Bacillati</taxon>
        <taxon>Actinomycetota</taxon>
        <taxon>Actinomycetes</taxon>
        <taxon>Kitasatosporales</taxon>
        <taxon>Streptomycetaceae</taxon>
        <taxon>Streptomyces</taxon>
    </lineage>
</organism>